<dbReference type="Gene3D" id="3.30.420.10">
    <property type="entry name" value="Ribonuclease H-like superfamily/Ribonuclease H"/>
    <property type="match status" value="1"/>
</dbReference>
<sequence>MNAFTGIQEFQSPTPVKSGFRIDAHDRLTIEGKAYRLIGKSGPNVVLRPAEGEELAEQFAMSNLARLSAAGKIKHEVGYYLPDDQKKVTLDGNVELLLAELPPDALKRLKTRHALVQAVKDMISEMGIRNNDDDLRAHLDEIRRRAQSYFQDHALEREMRQHDAARNGEKARRARGNKVSEAIDVPNPSTIRKMVKAYDTKGIAGLADRLTRSGNFSSYFRPEELALLTQTIRESYLTLERKSIKATTEDVKRVFKKENAQRKVDGLSSLRTPGRDAVRAHINKIDKLTVMIARYGREEAIKSLRPVSTGLQVERPLQRVEMDECKIDLMGLFASTGLKGILSPQLLEAFGLDGSKGRWWLVAAIDCRTRVFLGMKLTRDPKTSSALECLRMVLTDKGEWADAVGALTPWSQAGVPENLVTDNGAAFKAWLFNSTCMDLGISLTRTIAGMPSMRGIIERAFGTINGQLMERLSGRTFGSVAERGDHPSEKRACLDTDAQAYALVRYIVDIYHNTPHEGLGGRTPLEQWEADMEDGNFPARGFPDTRTMRLAFGTRLQRNLRKTGVTVMGVNYHSEALAAHYAMTGARALDVRWDQANLGAIEVFVDGNWYEVPAVHDRFEGVDAHTWLRARRALRARSASRRHWDEETVFKALDDIEALVAKQSLTRNLVDTTLTEKNIRNIETSLFAGFHVGGKSTTQPAGIGCGRVISPRAEETKLPQNAPQSRLAIGAAKPIEAAETLPKRKSGKASQKPSPSKPRTNLQDTRMPRMKFNTNFLQNKDKN</sequence>
<dbReference type="Proteomes" id="UP001595443">
    <property type="component" value="Unassembled WGS sequence"/>
</dbReference>
<dbReference type="InterPro" id="IPR015378">
    <property type="entry name" value="Transposase-like_Mu_C"/>
</dbReference>
<feature type="region of interest" description="Disordered" evidence="1">
    <location>
        <begin position="715"/>
        <end position="783"/>
    </location>
</feature>
<proteinExistence type="predicted"/>
<evidence type="ECO:0000313" key="4">
    <source>
        <dbReference type="Proteomes" id="UP001595443"/>
    </source>
</evidence>
<feature type="compositionally biased region" description="Polar residues" evidence="1">
    <location>
        <begin position="748"/>
        <end position="764"/>
    </location>
</feature>
<dbReference type="InterPro" id="IPR012337">
    <property type="entry name" value="RNaseH-like_sf"/>
</dbReference>
<feature type="compositionally biased region" description="Polar residues" evidence="1">
    <location>
        <begin position="772"/>
        <end position="783"/>
    </location>
</feature>
<dbReference type="EMBL" id="JBHRSK010000017">
    <property type="protein sequence ID" value="MFC2970193.1"/>
    <property type="molecule type" value="Genomic_DNA"/>
</dbReference>
<organism evidence="3 4">
    <name type="scientific">Acidimangrovimonas pyrenivorans</name>
    <dbReference type="NCBI Taxonomy" id="2030798"/>
    <lineage>
        <taxon>Bacteria</taxon>
        <taxon>Pseudomonadati</taxon>
        <taxon>Pseudomonadota</taxon>
        <taxon>Alphaproteobacteria</taxon>
        <taxon>Rhodobacterales</taxon>
        <taxon>Paracoccaceae</taxon>
        <taxon>Acidimangrovimonas</taxon>
    </lineage>
</organism>
<feature type="domain" description="Integrase catalytic" evidence="2">
    <location>
        <begin position="312"/>
        <end position="532"/>
    </location>
</feature>
<dbReference type="InterPro" id="IPR001584">
    <property type="entry name" value="Integrase_cat-core"/>
</dbReference>
<dbReference type="InterPro" id="IPR036397">
    <property type="entry name" value="RNaseH_sf"/>
</dbReference>
<dbReference type="RefSeq" id="WP_377834953.1">
    <property type="nucleotide sequence ID" value="NZ_JBHRSK010000017.1"/>
</dbReference>
<dbReference type="SUPFAM" id="SSF53098">
    <property type="entry name" value="Ribonuclease H-like"/>
    <property type="match status" value="1"/>
</dbReference>
<accession>A0ABV7ALA3</accession>
<evidence type="ECO:0000313" key="3">
    <source>
        <dbReference type="EMBL" id="MFC2970193.1"/>
    </source>
</evidence>
<gene>
    <name evidence="3" type="ORF">ACFOES_19005</name>
</gene>
<keyword evidence="4" id="KW-1185">Reference proteome</keyword>
<comment type="caution">
    <text evidence="3">The sequence shown here is derived from an EMBL/GenBank/DDBJ whole genome shotgun (WGS) entry which is preliminary data.</text>
</comment>
<name>A0ABV7ALA3_9RHOB</name>
<dbReference type="Pfam" id="PF09299">
    <property type="entry name" value="Mu-transpos_C"/>
    <property type="match status" value="1"/>
</dbReference>
<dbReference type="PROSITE" id="PS50994">
    <property type="entry name" value="INTEGRASE"/>
    <property type="match status" value="1"/>
</dbReference>
<evidence type="ECO:0000256" key="1">
    <source>
        <dbReference type="SAM" id="MobiDB-lite"/>
    </source>
</evidence>
<protein>
    <submittedName>
        <fullName evidence="3">Mu transposase C-terminal domain-containing protein</fullName>
    </submittedName>
</protein>
<reference evidence="4" key="1">
    <citation type="journal article" date="2019" name="Int. J. Syst. Evol. Microbiol.">
        <title>The Global Catalogue of Microorganisms (GCM) 10K type strain sequencing project: providing services to taxonomists for standard genome sequencing and annotation.</title>
        <authorList>
            <consortium name="The Broad Institute Genomics Platform"/>
            <consortium name="The Broad Institute Genome Sequencing Center for Infectious Disease"/>
            <person name="Wu L."/>
            <person name="Ma J."/>
        </authorList>
    </citation>
    <scope>NUCLEOTIDE SEQUENCE [LARGE SCALE GENOMIC DNA]</scope>
    <source>
        <strain evidence="4">KCTC 62192</strain>
    </source>
</reference>
<evidence type="ECO:0000259" key="2">
    <source>
        <dbReference type="PROSITE" id="PS50994"/>
    </source>
</evidence>